<sequence>MTFFLSGAPYFTYMEFELGIMLSICDADDSGQVFRFHAWKMLGSLPVTFLMFNSTLTYNCLTTRESMLVSIHVRNMTVYRRALYRYHAIFTSRMAYIFTLFFSCTS</sequence>
<dbReference type="PaxDb" id="29760-VIT_00s1057g00010.t01"/>
<gene>
    <name evidence="2" type="ORF">VIT_00s1057g00010</name>
</gene>
<dbReference type="InParanoid" id="D7ST42"/>
<name>D7ST42_VITVI</name>
<dbReference type="Proteomes" id="UP000009183">
    <property type="component" value="Unassembled WGS sequence, unordered"/>
</dbReference>
<feature type="transmembrane region" description="Helical" evidence="1">
    <location>
        <begin position="82"/>
        <end position="102"/>
    </location>
</feature>
<keyword evidence="1" id="KW-0812">Transmembrane</keyword>
<evidence type="ECO:0000256" key="1">
    <source>
        <dbReference type="SAM" id="Phobius"/>
    </source>
</evidence>
<proteinExistence type="predicted"/>
<evidence type="ECO:0000313" key="3">
    <source>
        <dbReference type="Proteomes" id="UP000009183"/>
    </source>
</evidence>
<protein>
    <submittedName>
        <fullName evidence="2">Uncharacterized protein</fullName>
    </submittedName>
</protein>
<reference evidence="3" key="1">
    <citation type="journal article" date="2007" name="Nature">
        <title>The grapevine genome sequence suggests ancestral hexaploidization in major angiosperm phyla.</title>
        <authorList>
            <consortium name="The French-Italian Public Consortium for Grapevine Genome Characterization."/>
            <person name="Jaillon O."/>
            <person name="Aury J.-M."/>
            <person name="Noel B."/>
            <person name="Policriti A."/>
            <person name="Clepet C."/>
            <person name="Casagrande A."/>
            <person name="Choisne N."/>
            <person name="Aubourg S."/>
            <person name="Vitulo N."/>
            <person name="Jubin C."/>
            <person name="Vezzi A."/>
            <person name="Legeai F."/>
            <person name="Hugueney P."/>
            <person name="Dasilva C."/>
            <person name="Horner D."/>
            <person name="Mica E."/>
            <person name="Jublot D."/>
            <person name="Poulain J."/>
            <person name="Bruyere C."/>
            <person name="Billault A."/>
            <person name="Segurens B."/>
            <person name="Gouyvenoux M."/>
            <person name="Ugarte E."/>
            <person name="Cattonaro F."/>
            <person name="Anthouard V."/>
            <person name="Vico V."/>
            <person name="Del Fabbro C."/>
            <person name="Alaux M."/>
            <person name="Di Gaspero G."/>
            <person name="Dumas V."/>
            <person name="Felice N."/>
            <person name="Paillard S."/>
            <person name="Juman I."/>
            <person name="Moroldo M."/>
            <person name="Scalabrin S."/>
            <person name="Canaguier A."/>
            <person name="Le Clainche I."/>
            <person name="Malacrida G."/>
            <person name="Durand E."/>
            <person name="Pesole G."/>
            <person name="Laucou V."/>
            <person name="Chatelet P."/>
            <person name="Merdinoglu D."/>
            <person name="Delledonne M."/>
            <person name="Pezzotti M."/>
            <person name="Lecharny A."/>
            <person name="Scarpelli C."/>
            <person name="Artiguenave F."/>
            <person name="Pe M.E."/>
            <person name="Valle G."/>
            <person name="Morgante M."/>
            <person name="Caboche M."/>
            <person name="Adam-Blondon A.-F."/>
            <person name="Weissenbach J."/>
            <person name="Quetier F."/>
            <person name="Wincker P."/>
        </authorList>
    </citation>
    <scope>NUCLEOTIDE SEQUENCE [LARGE SCALE GENOMIC DNA]</scope>
    <source>
        <strain evidence="3">cv. Pinot noir / PN40024</strain>
    </source>
</reference>
<dbReference type="AlphaFoldDB" id="D7ST42"/>
<accession>D7ST42</accession>
<keyword evidence="1" id="KW-0472">Membrane</keyword>
<dbReference type="HOGENOM" id="CLU_2228128_0_0_1"/>
<feature type="transmembrane region" description="Helical" evidence="1">
    <location>
        <begin position="41"/>
        <end position="61"/>
    </location>
</feature>
<keyword evidence="1" id="KW-1133">Transmembrane helix</keyword>
<keyword evidence="3" id="KW-1185">Reference proteome</keyword>
<dbReference type="EMBL" id="FN595066">
    <property type="protein sequence ID" value="CBI18838.3"/>
    <property type="molecule type" value="Genomic_DNA"/>
</dbReference>
<organism evidence="2 3">
    <name type="scientific">Vitis vinifera</name>
    <name type="common">Grape</name>
    <dbReference type="NCBI Taxonomy" id="29760"/>
    <lineage>
        <taxon>Eukaryota</taxon>
        <taxon>Viridiplantae</taxon>
        <taxon>Streptophyta</taxon>
        <taxon>Embryophyta</taxon>
        <taxon>Tracheophyta</taxon>
        <taxon>Spermatophyta</taxon>
        <taxon>Magnoliopsida</taxon>
        <taxon>eudicotyledons</taxon>
        <taxon>Gunneridae</taxon>
        <taxon>Pentapetalae</taxon>
        <taxon>rosids</taxon>
        <taxon>Vitales</taxon>
        <taxon>Vitaceae</taxon>
        <taxon>Viteae</taxon>
        <taxon>Vitis</taxon>
    </lineage>
</organism>
<evidence type="ECO:0000313" key="2">
    <source>
        <dbReference type="EMBL" id="CBI18838.3"/>
    </source>
</evidence>